<dbReference type="PANTHER" id="PTHR45138">
    <property type="entry name" value="REGULATORY COMPONENTS OF SENSORY TRANSDUCTION SYSTEM"/>
    <property type="match status" value="1"/>
</dbReference>
<dbReference type="SMART" id="SM00267">
    <property type="entry name" value="GGDEF"/>
    <property type="match status" value="1"/>
</dbReference>
<dbReference type="InterPro" id="IPR000160">
    <property type="entry name" value="GGDEF_dom"/>
</dbReference>
<dbReference type="InterPro" id="IPR050469">
    <property type="entry name" value="Diguanylate_Cyclase"/>
</dbReference>
<feature type="transmembrane region" description="Helical" evidence="1">
    <location>
        <begin position="97"/>
        <end position="113"/>
    </location>
</feature>
<feature type="transmembrane region" description="Helical" evidence="1">
    <location>
        <begin position="45"/>
        <end position="61"/>
    </location>
</feature>
<dbReference type="Gene3D" id="3.30.70.270">
    <property type="match status" value="1"/>
</dbReference>
<dbReference type="NCBIfam" id="TIGR00254">
    <property type="entry name" value="GGDEF"/>
    <property type="match status" value="1"/>
</dbReference>
<dbReference type="GO" id="GO:1902201">
    <property type="term" value="P:negative regulation of bacterial-type flagellum-dependent cell motility"/>
    <property type="evidence" value="ECO:0007669"/>
    <property type="project" value="TreeGrafter"/>
</dbReference>
<evidence type="ECO:0000256" key="1">
    <source>
        <dbReference type="SAM" id="Phobius"/>
    </source>
</evidence>
<dbReference type="InterPro" id="IPR043128">
    <property type="entry name" value="Rev_trsase/Diguanyl_cyclase"/>
</dbReference>
<feature type="transmembrane region" description="Helical" evidence="1">
    <location>
        <begin position="73"/>
        <end position="91"/>
    </location>
</feature>
<accession>A0A1N6VP12</accession>
<dbReference type="PROSITE" id="PS50887">
    <property type="entry name" value="GGDEF"/>
    <property type="match status" value="1"/>
</dbReference>
<keyword evidence="1" id="KW-0472">Membrane</keyword>
<sequence>MEKAPLTRESLENKIFKTILLFGLIISLLNIVINSLIGFSLIINFKWMVMAGLSFLILSFIKKESFNIFKLKLSYYLFLIFLFLPFSWFQSGGSKNNSLSYIFLILISITFLFKKPGLRNNLVFSLISVFMLMFTLSHYFPELLITHSEKAQFFDKLIQTPIVLSASYLLLLQFANAYNQEKSKLGLSTKKLRLANKKLKNLANRDSLTQKYNRRAFDREIRNIFKEQLHLKKSITLILFDIDNFKDINDNFGHDIGDEVLVTLADKLEKIMPAQSMISRWGGDEFAVICYKSEIEAQSLLDKYYKEIEDLGDERGIKITVSAGLSRLQKGDQVKTLFKRVDDILYQSKKEGKAQYKLA</sequence>
<dbReference type="OrthoDB" id="9804955at2"/>
<dbReference type="GO" id="GO:0043709">
    <property type="term" value="P:cell adhesion involved in single-species biofilm formation"/>
    <property type="evidence" value="ECO:0007669"/>
    <property type="project" value="TreeGrafter"/>
</dbReference>
<dbReference type="AlphaFoldDB" id="A0A1N6VP12"/>
<gene>
    <name evidence="3" type="ORF">SAMN05421834_10865</name>
</gene>
<feature type="transmembrane region" description="Helical" evidence="1">
    <location>
        <begin position="160"/>
        <end position="178"/>
    </location>
</feature>
<feature type="domain" description="GGDEF" evidence="2">
    <location>
        <begin position="233"/>
        <end position="359"/>
    </location>
</feature>
<keyword evidence="4" id="KW-1185">Reference proteome</keyword>
<dbReference type="SUPFAM" id="SSF55073">
    <property type="entry name" value="Nucleotide cyclase"/>
    <property type="match status" value="1"/>
</dbReference>
<dbReference type="Proteomes" id="UP000185669">
    <property type="component" value="Unassembled WGS sequence"/>
</dbReference>
<keyword evidence="1" id="KW-0812">Transmembrane</keyword>
<dbReference type="PANTHER" id="PTHR45138:SF9">
    <property type="entry name" value="DIGUANYLATE CYCLASE DGCM-RELATED"/>
    <property type="match status" value="1"/>
</dbReference>
<reference evidence="4" key="1">
    <citation type="submission" date="2017-01" db="EMBL/GenBank/DDBJ databases">
        <authorList>
            <person name="Varghese N."/>
            <person name="Submissions S."/>
        </authorList>
    </citation>
    <scope>NUCLEOTIDE SEQUENCE [LARGE SCALE GENOMIC DNA]</scope>
    <source>
        <strain evidence="4">ATCC 700103</strain>
    </source>
</reference>
<dbReference type="Pfam" id="PF00990">
    <property type="entry name" value="GGDEF"/>
    <property type="match status" value="1"/>
</dbReference>
<dbReference type="STRING" id="56779.SAMN05421834_10865"/>
<feature type="transmembrane region" description="Helical" evidence="1">
    <location>
        <begin position="20"/>
        <end position="39"/>
    </location>
</feature>
<dbReference type="FunFam" id="3.30.70.270:FF:000001">
    <property type="entry name" value="Diguanylate cyclase domain protein"/>
    <property type="match status" value="1"/>
</dbReference>
<evidence type="ECO:0000259" key="2">
    <source>
        <dbReference type="PROSITE" id="PS50887"/>
    </source>
</evidence>
<evidence type="ECO:0000313" key="4">
    <source>
        <dbReference type="Proteomes" id="UP000185669"/>
    </source>
</evidence>
<dbReference type="GO" id="GO:0052621">
    <property type="term" value="F:diguanylate cyclase activity"/>
    <property type="evidence" value="ECO:0007669"/>
    <property type="project" value="TreeGrafter"/>
</dbReference>
<name>A0A1N6VP12_9FIRM</name>
<proteinExistence type="predicted"/>
<organism evidence="3 4">
    <name type="scientific">Halanaerobium kushneri</name>
    <dbReference type="NCBI Taxonomy" id="56779"/>
    <lineage>
        <taxon>Bacteria</taxon>
        <taxon>Bacillati</taxon>
        <taxon>Bacillota</taxon>
        <taxon>Clostridia</taxon>
        <taxon>Halanaerobiales</taxon>
        <taxon>Halanaerobiaceae</taxon>
        <taxon>Halanaerobium</taxon>
    </lineage>
</organism>
<feature type="transmembrane region" description="Helical" evidence="1">
    <location>
        <begin position="122"/>
        <end position="140"/>
    </location>
</feature>
<evidence type="ECO:0000313" key="3">
    <source>
        <dbReference type="EMBL" id="SIQ79565.1"/>
    </source>
</evidence>
<dbReference type="RefSeq" id="WP_076544680.1">
    <property type="nucleotide sequence ID" value="NZ_FTNC01000008.1"/>
</dbReference>
<dbReference type="CDD" id="cd01949">
    <property type="entry name" value="GGDEF"/>
    <property type="match status" value="1"/>
</dbReference>
<keyword evidence="1" id="KW-1133">Transmembrane helix</keyword>
<dbReference type="GO" id="GO:0005886">
    <property type="term" value="C:plasma membrane"/>
    <property type="evidence" value="ECO:0007669"/>
    <property type="project" value="TreeGrafter"/>
</dbReference>
<protein>
    <submittedName>
        <fullName evidence="3">Diguanylate cyclase (GGDEF) domain-containing protein</fullName>
    </submittedName>
</protein>
<dbReference type="InterPro" id="IPR029787">
    <property type="entry name" value="Nucleotide_cyclase"/>
</dbReference>
<dbReference type="EMBL" id="FTNC01000008">
    <property type="protein sequence ID" value="SIQ79565.1"/>
    <property type="molecule type" value="Genomic_DNA"/>
</dbReference>